<name>T0ZJE5_9ZZZZ</name>
<sequence>HGSILRRGTPEELRLSTVGAEAVEVWQDAALDAATVEAVGDELRHWDRHQDALVLYADQPGRIGERMRGHGLQPQRMLVRPTDLEDVFLTLTGRDLRE</sequence>
<evidence type="ECO:0000313" key="1">
    <source>
        <dbReference type="EMBL" id="EQD28854.1"/>
    </source>
</evidence>
<dbReference type="AlphaFoldDB" id="T0ZJE5"/>
<reference evidence="1" key="2">
    <citation type="journal article" date="2014" name="ISME J.">
        <title>Microbial stratification in low pH oxic and suboxic macroscopic growths along an acid mine drainage.</title>
        <authorList>
            <person name="Mendez-Garcia C."/>
            <person name="Mesa V."/>
            <person name="Sprenger R.R."/>
            <person name="Richter M."/>
            <person name="Diez M.S."/>
            <person name="Solano J."/>
            <person name="Bargiela R."/>
            <person name="Golyshina O.V."/>
            <person name="Manteca A."/>
            <person name="Ramos J.L."/>
            <person name="Gallego J.R."/>
            <person name="Llorente I."/>
            <person name="Martins Dos Santos V.A."/>
            <person name="Jensen O.N."/>
            <person name="Pelaez A.I."/>
            <person name="Sanchez J."/>
            <person name="Ferrer M."/>
        </authorList>
    </citation>
    <scope>NUCLEOTIDE SEQUENCE</scope>
</reference>
<comment type="caution">
    <text evidence="1">The sequence shown here is derived from an EMBL/GenBank/DDBJ whole genome shotgun (WGS) entry which is preliminary data.</text>
</comment>
<proteinExistence type="predicted"/>
<protein>
    <submittedName>
        <fullName evidence="1">ABC-2 type transporter ATPase</fullName>
    </submittedName>
</protein>
<dbReference type="EMBL" id="AUZZ01010705">
    <property type="protein sequence ID" value="EQD28854.1"/>
    <property type="molecule type" value="Genomic_DNA"/>
</dbReference>
<organism evidence="1">
    <name type="scientific">mine drainage metagenome</name>
    <dbReference type="NCBI Taxonomy" id="410659"/>
    <lineage>
        <taxon>unclassified sequences</taxon>
        <taxon>metagenomes</taxon>
        <taxon>ecological metagenomes</taxon>
    </lineage>
</organism>
<gene>
    <name evidence="1" type="ORF">B2A_14728</name>
</gene>
<feature type="non-terminal residue" evidence="1">
    <location>
        <position position="1"/>
    </location>
</feature>
<accession>T0ZJE5</accession>
<reference evidence="1" key="1">
    <citation type="submission" date="2013-08" db="EMBL/GenBank/DDBJ databases">
        <authorList>
            <person name="Mendez C."/>
            <person name="Richter M."/>
            <person name="Ferrer M."/>
            <person name="Sanchez J."/>
        </authorList>
    </citation>
    <scope>NUCLEOTIDE SEQUENCE</scope>
</reference>